<dbReference type="PATRIC" id="fig|330734.3.peg.2071"/>
<dbReference type="GO" id="GO:0016788">
    <property type="term" value="F:hydrolase activity, acting on ester bonds"/>
    <property type="evidence" value="ECO:0007669"/>
    <property type="project" value="InterPro"/>
</dbReference>
<evidence type="ECO:0000313" key="2">
    <source>
        <dbReference type="EMBL" id="AKO52672.1"/>
    </source>
</evidence>
<protein>
    <recommendedName>
        <fullName evidence="1">GPI inositol-deacylase PGAP1-like alpha/beta domain-containing protein</fullName>
    </recommendedName>
</protein>
<keyword evidence="3" id="KW-1185">Reference proteome</keyword>
<gene>
    <name evidence="2" type="ORF">ABA45_09845</name>
</gene>
<dbReference type="Pfam" id="PF07819">
    <property type="entry name" value="PGAP1"/>
    <property type="match status" value="1"/>
</dbReference>
<dbReference type="InterPro" id="IPR029058">
    <property type="entry name" value="AB_hydrolase_fold"/>
</dbReference>
<dbReference type="STRING" id="330734.ABA45_09845"/>
<accession>A0A0H4ICB7</accession>
<dbReference type="KEGG" id="mpq:ABA45_09845"/>
<proteinExistence type="predicted"/>
<sequence>MVSVKSLHGSAQLLLDVAGGVTRIAERTHRTIVREINPLNRLRDIAGVPSKEREGQTYRFIQSTMSSLQQGLHRSLDGFSADDEPTHSVHSEKVAAALNGVCGDHLEASNNPLAITMHFRNSQGAKLRPDSSSMGATFPNAGPRIVVLVHGLCLSHEYWKGHNEADLGIELQRAHGFTPLYLNYNTGRHISSNGRELSEQLQILVDTWPVNVEELLLIGHSMGGLVIRSACWYGSEPKLPWTQLVKKALYLGSPHHGAALAKAGHLLTFVMHKFRYASPFALAQHTSAGIKDLRYGNLLDDDWEGIDQDEFHLDIRKPVPLLAGTRHYFLAATIGDHPTDFSSTLVGDLLVRLDSAKGHHSDALKKLRIRPEDCRVFEKLNHLALLDNKVVHDQIVEWLV</sequence>
<evidence type="ECO:0000313" key="3">
    <source>
        <dbReference type="Proteomes" id="UP000036406"/>
    </source>
</evidence>
<feature type="domain" description="GPI inositol-deacylase PGAP1-like alpha/beta" evidence="1">
    <location>
        <begin position="145"/>
        <end position="270"/>
    </location>
</feature>
<dbReference type="RefSeq" id="WP_048385745.1">
    <property type="nucleotide sequence ID" value="NZ_CP011494.1"/>
</dbReference>
<evidence type="ECO:0000259" key="1">
    <source>
        <dbReference type="Pfam" id="PF07819"/>
    </source>
</evidence>
<organism evidence="2 3">
    <name type="scientific">Marinobacter psychrophilus</name>
    <dbReference type="NCBI Taxonomy" id="330734"/>
    <lineage>
        <taxon>Bacteria</taxon>
        <taxon>Pseudomonadati</taxon>
        <taxon>Pseudomonadota</taxon>
        <taxon>Gammaproteobacteria</taxon>
        <taxon>Pseudomonadales</taxon>
        <taxon>Marinobacteraceae</taxon>
        <taxon>Marinobacter</taxon>
    </lineage>
</organism>
<reference evidence="2 3" key="1">
    <citation type="submission" date="2015-05" db="EMBL/GenBank/DDBJ databases">
        <title>Complete genome of Marinobacter psychrophilus strain 20041T isolated from sea-ice of the Canadian Basin.</title>
        <authorList>
            <person name="Song L."/>
            <person name="Ren L."/>
            <person name="Yu Y."/>
            <person name="Wang X."/>
        </authorList>
    </citation>
    <scope>NUCLEOTIDE SEQUENCE [LARGE SCALE GENOMIC DNA]</scope>
    <source>
        <strain evidence="2 3">20041</strain>
    </source>
</reference>
<dbReference type="Proteomes" id="UP000036406">
    <property type="component" value="Chromosome"/>
</dbReference>
<dbReference type="InterPro" id="IPR012908">
    <property type="entry name" value="PGAP1-ab_dom-like"/>
</dbReference>
<dbReference type="AlphaFoldDB" id="A0A0H4ICB7"/>
<dbReference type="Gene3D" id="3.40.50.1820">
    <property type="entry name" value="alpha/beta hydrolase"/>
    <property type="match status" value="1"/>
</dbReference>
<name>A0A0H4ICB7_9GAMM</name>
<dbReference type="EMBL" id="CP011494">
    <property type="protein sequence ID" value="AKO52672.1"/>
    <property type="molecule type" value="Genomic_DNA"/>
</dbReference>
<dbReference type="SUPFAM" id="SSF53474">
    <property type="entry name" value="alpha/beta-Hydrolases"/>
    <property type="match status" value="1"/>
</dbReference>